<feature type="signal peptide" evidence="1">
    <location>
        <begin position="1"/>
        <end position="25"/>
    </location>
</feature>
<evidence type="ECO:0000256" key="1">
    <source>
        <dbReference type="SAM" id="SignalP"/>
    </source>
</evidence>
<organism evidence="2 3">
    <name type="scientific">Actinomadura algeriensis</name>
    <dbReference type="NCBI Taxonomy" id="1679523"/>
    <lineage>
        <taxon>Bacteria</taxon>
        <taxon>Bacillati</taxon>
        <taxon>Actinomycetota</taxon>
        <taxon>Actinomycetes</taxon>
        <taxon>Streptosporangiales</taxon>
        <taxon>Thermomonosporaceae</taxon>
        <taxon>Actinomadura</taxon>
    </lineage>
</organism>
<comment type="caution">
    <text evidence="2">The sequence shown here is derived from an EMBL/GenBank/DDBJ whole genome shotgun (WGS) entry which is preliminary data.</text>
</comment>
<keyword evidence="3" id="KW-1185">Reference proteome</keyword>
<reference evidence="2 3" key="1">
    <citation type="submission" date="2020-10" db="EMBL/GenBank/DDBJ databases">
        <title>Sequencing the genomes of 1000 actinobacteria strains.</title>
        <authorList>
            <person name="Klenk H.-P."/>
        </authorList>
    </citation>
    <scope>NUCLEOTIDE SEQUENCE [LARGE SCALE GENOMIC DNA]</scope>
    <source>
        <strain evidence="2 3">DSM 46744</strain>
    </source>
</reference>
<accession>A0ABR9K5R6</accession>
<sequence length="275" mass="28552">MKKRFFSALMAAPLGIALAAPPAQAAPAAPAATAPSIDFTTECPPLPEGQDPALTTCMVIVVGGGSMKLGGITQEISEEMRIVAQATQTSVSDPLEFTSVELSGKPMKIPGGVFGLLGYPIPAIEDWPLVKIEVKPEYVGNFSFMLPSVTLDMKIGVLNTLAPQGCAIGSDQDPLKLDLGVDITGLEVVDPGDPSNPYERPTILRAPANDSSFAVPKTSGCWLLGPITDALAGLPSASGNNAATFDTYLSLATYDSAPAKQADPVERLKSLRIGA</sequence>
<gene>
    <name evidence="2" type="ORF">H4W34_007764</name>
</gene>
<dbReference type="Proteomes" id="UP000627838">
    <property type="component" value="Unassembled WGS sequence"/>
</dbReference>
<proteinExistence type="predicted"/>
<keyword evidence="1" id="KW-0732">Signal</keyword>
<protein>
    <recommendedName>
        <fullName evidence="4">Secreted protein</fullName>
    </recommendedName>
</protein>
<dbReference type="RefSeq" id="WP_192763714.1">
    <property type="nucleotide sequence ID" value="NZ_JADBDZ010000001.1"/>
</dbReference>
<name>A0ABR9K5R6_9ACTN</name>
<dbReference type="EMBL" id="JADBDZ010000001">
    <property type="protein sequence ID" value="MBE1537931.1"/>
    <property type="molecule type" value="Genomic_DNA"/>
</dbReference>
<feature type="chain" id="PRO_5045203995" description="Secreted protein" evidence="1">
    <location>
        <begin position="26"/>
        <end position="275"/>
    </location>
</feature>
<evidence type="ECO:0000313" key="2">
    <source>
        <dbReference type="EMBL" id="MBE1537931.1"/>
    </source>
</evidence>
<evidence type="ECO:0008006" key="4">
    <source>
        <dbReference type="Google" id="ProtNLM"/>
    </source>
</evidence>
<evidence type="ECO:0000313" key="3">
    <source>
        <dbReference type="Proteomes" id="UP000627838"/>
    </source>
</evidence>